<dbReference type="InterPro" id="IPR014001">
    <property type="entry name" value="Helicase_ATP-bd"/>
</dbReference>
<evidence type="ECO:0000259" key="19">
    <source>
        <dbReference type="PROSITE" id="PS51194"/>
    </source>
</evidence>
<feature type="compositionally biased region" description="Low complexity" evidence="17">
    <location>
        <begin position="219"/>
        <end position="236"/>
    </location>
</feature>
<dbReference type="SMART" id="SM00490">
    <property type="entry name" value="HELICc"/>
    <property type="match status" value="1"/>
</dbReference>
<dbReference type="Pfam" id="PF19833">
    <property type="entry name" value="RecG_dom3_C"/>
    <property type="match status" value="1"/>
</dbReference>
<evidence type="ECO:0000256" key="12">
    <source>
        <dbReference type="ARBA" id="ARBA00034617"/>
    </source>
</evidence>
<dbReference type="RefSeq" id="WP_338412309.1">
    <property type="nucleotide sequence ID" value="NZ_CP093310.2"/>
</dbReference>
<feature type="region of interest" description="Disordered" evidence="17">
    <location>
        <begin position="215"/>
        <end position="236"/>
    </location>
</feature>
<protein>
    <recommendedName>
        <fullName evidence="2">ATP-dependent DNA helicase RecG</fullName>
        <ecNumber evidence="13">5.6.2.4</ecNumber>
    </recommendedName>
    <alternativeName>
        <fullName evidence="15">DNA branch migration protein RecG</fullName>
    </alternativeName>
    <alternativeName>
        <fullName evidence="16">Probable DNA 3'-5' helicase RecG</fullName>
    </alternativeName>
</protein>
<evidence type="ECO:0000256" key="3">
    <source>
        <dbReference type="ARBA" id="ARBA00022741"/>
    </source>
</evidence>
<gene>
    <name evidence="20" type="primary">recG</name>
    <name evidence="20" type="ORF">MN210_16055</name>
</gene>
<dbReference type="NCBIfam" id="NF008163">
    <property type="entry name" value="PRK10917.1-1"/>
    <property type="match status" value="1"/>
</dbReference>
<evidence type="ECO:0000256" key="13">
    <source>
        <dbReference type="ARBA" id="ARBA00034808"/>
    </source>
</evidence>
<evidence type="ECO:0000313" key="21">
    <source>
        <dbReference type="Proteomes" id="UP000829560"/>
    </source>
</evidence>
<dbReference type="Pfam" id="PF17191">
    <property type="entry name" value="RecG_wedge"/>
    <property type="match status" value="1"/>
</dbReference>
<dbReference type="CDD" id="cd04488">
    <property type="entry name" value="RecG_wedge_OBF"/>
    <property type="match status" value="1"/>
</dbReference>
<dbReference type="InterPro" id="IPR047112">
    <property type="entry name" value="RecG/Mfd"/>
</dbReference>
<dbReference type="Pfam" id="PF00271">
    <property type="entry name" value="Helicase_C"/>
    <property type="match status" value="1"/>
</dbReference>
<evidence type="ECO:0000256" key="15">
    <source>
        <dbReference type="ARBA" id="ARBA00049803"/>
    </source>
</evidence>
<dbReference type="InterPro" id="IPR012340">
    <property type="entry name" value="NA-bd_OB-fold"/>
</dbReference>
<accession>A0AAU6PUY4</accession>
<comment type="similarity">
    <text evidence="1">Belongs to the helicase family. RecG subfamily.</text>
</comment>
<evidence type="ECO:0000256" key="5">
    <source>
        <dbReference type="ARBA" id="ARBA00022801"/>
    </source>
</evidence>
<evidence type="ECO:0000256" key="14">
    <source>
        <dbReference type="ARBA" id="ARBA00048988"/>
    </source>
</evidence>
<keyword evidence="3" id="KW-0547">Nucleotide-binding</keyword>
<organism evidence="20 21">
    <name type="scientific">Psychrobacter raelei</name>
    <dbReference type="NCBI Taxonomy" id="2565531"/>
    <lineage>
        <taxon>Bacteria</taxon>
        <taxon>Pseudomonadati</taxon>
        <taxon>Pseudomonadota</taxon>
        <taxon>Gammaproteobacteria</taxon>
        <taxon>Moraxellales</taxon>
        <taxon>Moraxellaceae</taxon>
        <taxon>Psychrobacter</taxon>
    </lineage>
</organism>
<evidence type="ECO:0000256" key="11">
    <source>
        <dbReference type="ARBA" id="ARBA00023235"/>
    </source>
</evidence>
<dbReference type="GO" id="GO:0043138">
    <property type="term" value="F:3'-5' DNA helicase activity"/>
    <property type="evidence" value="ECO:0007669"/>
    <property type="project" value="UniProtKB-EC"/>
</dbReference>
<dbReference type="GO" id="GO:0016787">
    <property type="term" value="F:hydrolase activity"/>
    <property type="evidence" value="ECO:0007669"/>
    <property type="project" value="UniProtKB-KW"/>
</dbReference>
<dbReference type="SMART" id="SM00487">
    <property type="entry name" value="DEXDc"/>
    <property type="match status" value="1"/>
</dbReference>
<keyword evidence="4" id="KW-0227">DNA damage</keyword>
<evidence type="ECO:0000256" key="17">
    <source>
        <dbReference type="SAM" id="MobiDB-lite"/>
    </source>
</evidence>
<evidence type="ECO:0000256" key="10">
    <source>
        <dbReference type="ARBA" id="ARBA00023204"/>
    </source>
</evidence>
<dbReference type="PANTHER" id="PTHR47964">
    <property type="entry name" value="ATP-DEPENDENT DNA HELICASE HOMOLOG RECG, CHLOROPLASTIC"/>
    <property type="match status" value="1"/>
</dbReference>
<evidence type="ECO:0000256" key="1">
    <source>
        <dbReference type="ARBA" id="ARBA00007504"/>
    </source>
</evidence>
<keyword evidence="8" id="KW-0238">DNA-binding</keyword>
<dbReference type="Proteomes" id="UP000829560">
    <property type="component" value="Chromosome"/>
</dbReference>
<dbReference type="GO" id="GO:0006310">
    <property type="term" value="P:DNA recombination"/>
    <property type="evidence" value="ECO:0007669"/>
    <property type="project" value="UniProtKB-KW"/>
</dbReference>
<sequence length="747" mass="82103">MPIPSNTHTPASHTPVNQRQTAVDLPVQVLAGVGSKIEGQLEQLGVSRLFDLLLHLPRDYEDRSRLVNISDLQDGQSALIEGQVTYVDNKRGGMTVVIEDATGAIQLRFFKVYASLVQTMTLGTRLRLFGEVKISRYGMQMAHPEYNMVTAGAPVVNTGLQPIYPAVKGLHQNKLRTLVKLALQTVHQQGVPLSVFNDSDWEAVNHLPAPLPTNSYGLPSSAASQQTSPSPNSAPSWQHLTLFEALTLIHTPPMHTDITLQTAQLEQLKARTHPACQRLIVEELTAHQLSMLYRRKQLHQHKAPKCDGDSPLADKLLANLPFSLTGAQDRVIKEITSDMATSIPMLRLVQGDVGAGKTLVAALAACYALDSGWQVAVMAPTEILAEQHLINFKSWFEPLGIGVGWLAGKQTAKQRREALADVAENEVQIVVGTHALFQDAVVFAKLGLAIIDEQHRFGVEQRMALTNKGVANSTPHQLIMTATPIPRTLAMSAYGDMDTSIIDELPPGRTPITTVTIDRARRDEVIERIAANCKEGKQAYWVCPLVDDSSTLNAQAAEATFADLSERLDIRIGMVHGKMKSKEKQEIMAAFKNAELDLLVATTVIEVGVDVPNASLMVIENAERLGLSQLHQLRGRVGRGSTKSFCVLLYQTPLSETGIERLNVLRDSNDGFVIAQKDLQLRGPGELLGKRQTGNIGYYVSDLTRDENLLMIASHLAKRLINDDDRKAEVTQLIHRWMPEASKYTNV</sequence>
<evidence type="ECO:0000259" key="18">
    <source>
        <dbReference type="PROSITE" id="PS51192"/>
    </source>
</evidence>
<dbReference type="Gene3D" id="2.40.50.140">
    <property type="entry name" value="Nucleic acid-binding proteins"/>
    <property type="match status" value="1"/>
</dbReference>
<dbReference type="FunFam" id="3.40.50.300:FF:000391">
    <property type="entry name" value="ATP-dependent DNA helicase RecG"/>
    <property type="match status" value="1"/>
</dbReference>
<dbReference type="EC" id="5.6.2.4" evidence="13"/>
<dbReference type="PANTHER" id="PTHR47964:SF1">
    <property type="entry name" value="ATP-DEPENDENT DNA HELICASE HOMOLOG RECG, CHLOROPLASTIC"/>
    <property type="match status" value="1"/>
</dbReference>
<keyword evidence="9" id="KW-0233">DNA recombination</keyword>
<dbReference type="InterPro" id="IPR011545">
    <property type="entry name" value="DEAD/DEAH_box_helicase_dom"/>
</dbReference>
<dbReference type="PROSITE" id="PS51194">
    <property type="entry name" value="HELICASE_CTER"/>
    <property type="match status" value="1"/>
</dbReference>
<evidence type="ECO:0000256" key="7">
    <source>
        <dbReference type="ARBA" id="ARBA00022840"/>
    </source>
</evidence>
<evidence type="ECO:0000256" key="4">
    <source>
        <dbReference type="ARBA" id="ARBA00022763"/>
    </source>
</evidence>
<dbReference type="Pfam" id="PF00270">
    <property type="entry name" value="DEAD"/>
    <property type="match status" value="1"/>
</dbReference>
<dbReference type="InterPro" id="IPR027417">
    <property type="entry name" value="P-loop_NTPase"/>
</dbReference>
<dbReference type="SUPFAM" id="SSF50249">
    <property type="entry name" value="Nucleic acid-binding proteins"/>
    <property type="match status" value="1"/>
</dbReference>
<dbReference type="GO" id="GO:0005524">
    <property type="term" value="F:ATP binding"/>
    <property type="evidence" value="ECO:0007669"/>
    <property type="project" value="UniProtKB-KW"/>
</dbReference>
<dbReference type="GO" id="GO:0006281">
    <property type="term" value="P:DNA repair"/>
    <property type="evidence" value="ECO:0007669"/>
    <property type="project" value="UniProtKB-KW"/>
</dbReference>
<keyword evidence="6 20" id="KW-0347">Helicase</keyword>
<dbReference type="InterPro" id="IPR045562">
    <property type="entry name" value="RecG_dom3_C"/>
</dbReference>
<feature type="domain" description="Helicase ATP-binding" evidence="18">
    <location>
        <begin position="338"/>
        <end position="502"/>
    </location>
</feature>
<dbReference type="CDD" id="cd17992">
    <property type="entry name" value="DEXHc_RecG"/>
    <property type="match status" value="1"/>
</dbReference>
<comment type="catalytic activity">
    <reaction evidence="14">
        <text>ATP + H2O = ADP + phosphate + H(+)</text>
        <dbReference type="Rhea" id="RHEA:13065"/>
        <dbReference type="ChEBI" id="CHEBI:15377"/>
        <dbReference type="ChEBI" id="CHEBI:15378"/>
        <dbReference type="ChEBI" id="CHEBI:30616"/>
        <dbReference type="ChEBI" id="CHEBI:43474"/>
        <dbReference type="ChEBI" id="CHEBI:456216"/>
        <dbReference type="EC" id="5.6.2.4"/>
    </reaction>
</comment>
<evidence type="ECO:0000256" key="2">
    <source>
        <dbReference type="ARBA" id="ARBA00017846"/>
    </source>
</evidence>
<dbReference type="InterPro" id="IPR001650">
    <property type="entry name" value="Helicase_C-like"/>
</dbReference>
<dbReference type="Gene3D" id="3.40.50.300">
    <property type="entry name" value="P-loop containing nucleotide triphosphate hydrolases"/>
    <property type="match status" value="2"/>
</dbReference>
<dbReference type="GO" id="GO:0003677">
    <property type="term" value="F:DNA binding"/>
    <property type="evidence" value="ECO:0007669"/>
    <property type="project" value="UniProtKB-KW"/>
</dbReference>
<reference evidence="20" key="1">
    <citation type="submission" date="2024-03" db="EMBL/GenBank/DDBJ databases">
        <title>Psychrobacter raelis sp. nov. isolated from a dog with peritonitis.</title>
        <authorList>
            <person name="Schiavone A."/>
            <person name="Manzulli V."/>
            <person name="Camarda A."/>
            <person name="Cafiero M.A."/>
            <person name="Vasco I."/>
            <person name="Marino L."/>
            <person name="Pennuzzi G."/>
            <person name="Serrecchia L."/>
            <person name="Galante D."/>
            <person name="Pugliese N."/>
        </authorList>
    </citation>
    <scope>NUCLEOTIDE SEQUENCE</scope>
    <source>
        <strain evidence="20">PraFG1</strain>
    </source>
</reference>
<evidence type="ECO:0000313" key="20">
    <source>
        <dbReference type="EMBL" id="WXX24247.1"/>
    </source>
</evidence>
<name>A0AAU6PUY4_9GAMM</name>
<dbReference type="AlphaFoldDB" id="A0AAU6PUY4"/>
<dbReference type="PROSITE" id="PS51192">
    <property type="entry name" value="HELICASE_ATP_BIND_1"/>
    <property type="match status" value="1"/>
</dbReference>
<dbReference type="EMBL" id="CP093310">
    <property type="protein sequence ID" value="WXX24247.1"/>
    <property type="molecule type" value="Genomic_DNA"/>
</dbReference>
<evidence type="ECO:0000256" key="8">
    <source>
        <dbReference type="ARBA" id="ARBA00023125"/>
    </source>
</evidence>
<dbReference type="SUPFAM" id="SSF52540">
    <property type="entry name" value="P-loop containing nucleoside triphosphate hydrolases"/>
    <property type="match status" value="2"/>
</dbReference>
<proteinExistence type="inferred from homology"/>
<keyword evidence="21" id="KW-1185">Reference proteome</keyword>
<keyword evidence="5 20" id="KW-0378">Hydrolase</keyword>
<feature type="domain" description="Helicase C-terminal" evidence="19">
    <location>
        <begin position="535"/>
        <end position="680"/>
    </location>
</feature>
<dbReference type="InterPro" id="IPR033454">
    <property type="entry name" value="RecG_wedge"/>
</dbReference>
<dbReference type="KEGG" id="prae:MN210_16055"/>
<comment type="catalytic activity">
    <reaction evidence="12">
        <text>Couples ATP hydrolysis with the unwinding of duplex DNA by translocating in the 3'-5' direction.</text>
        <dbReference type="EC" id="5.6.2.4"/>
    </reaction>
</comment>
<keyword evidence="11" id="KW-0413">Isomerase</keyword>
<evidence type="ECO:0000256" key="6">
    <source>
        <dbReference type="ARBA" id="ARBA00022806"/>
    </source>
</evidence>
<keyword evidence="10" id="KW-0234">DNA repair</keyword>
<evidence type="ECO:0000256" key="9">
    <source>
        <dbReference type="ARBA" id="ARBA00023172"/>
    </source>
</evidence>
<evidence type="ECO:0000256" key="16">
    <source>
        <dbReference type="ARBA" id="ARBA00049819"/>
    </source>
</evidence>
<keyword evidence="7" id="KW-0067">ATP-binding</keyword>